<proteinExistence type="predicted"/>
<gene>
    <name evidence="1" type="ORF">O3303_06355</name>
</gene>
<name>A0ABY7LTB6_9BACT</name>
<organism evidence="1 2">
    <name type="scientific">Hymenobacter canadensis</name>
    <dbReference type="NCBI Taxonomy" id="2999067"/>
    <lineage>
        <taxon>Bacteria</taxon>
        <taxon>Pseudomonadati</taxon>
        <taxon>Bacteroidota</taxon>
        <taxon>Cytophagia</taxon>
        <taxon>Cytophagales</taxon>
        <taxon>Hymenobacteraceae</taxon>
        <taxon>Hymenobacter</taxon>
    </lineage>
</organism>
<keyword evidence="2" id="KW-1185">Reference proteome</keyword>
<reference evidence="1 2" key="1">
    <citation type="submission" date="2022-12" db="EMBL/GenBank/DDBJ databases">
        <title>Hymenobacter canadensis sp. nov. isolated from lake water of the Cambridge Bay, Canada.</title>
        <authorList>
            <person name="Kim W.H."/>
            <person name="Lee Y.M."/>
        </authorList>
    </citation>
    <scope>NUCLEOTIDE SEQUENCE [LARGE SCALE GENOMIC DNA]</scope>
    <source>
        <strain evidence="1 2">PAMC 29467</strain>
    </source>
</reference>
<dbReference type="RefSeq" id="WP_269561226.1">
    <property type="nucleotide sequence ID" value="NZ_CP114767.1"/>
</dbReference>
<accession>A0ABY7LTB6</accession>
<evidence type="ECO:0000313" key="2">
    <source>
        <dbReference type="Proteomes" id="UP001211005"/>
    </source>
</evidence>
<sequence length="245" mass="28486">MPKNQGNKNTPHTYAISPGAVYALAGEPGSKARIEWMINEFLENTLRSFGARPGVGDTLYIHHGLCVKVTHRHIVAFNVHYESTILKNGFYYRFEEVNSPFQLPDGIPIGFEVPEPYFDTILKYVSPEETRNRRVQEIAQLMEAGRYLYVEKEAFLKYAANDDHCLEQIEAFYNRIQQNSKEISPRAREVLIIREDMAMYDEGTFLVHEKQQIEAAINDEKLTAEDLRRFYRKYSTVVERREPLS</sequence>
<dbReference type="EMBL" id="CP114767">
    <property type="protein sequence ID" value="WBA43182.1"/>
    <property type="molecule type" value="Genomic_DNA"/>
</dbReference>
<protein>
    <submittedName>
        <fullName evidence="1">Uncharacterized protein</fullName>
    </submittedName>
</protein>
<dbReference type="Proteomes" id="UP001211005">
    <property type="component" value="Chromosome"/>
</dbReference>
<evidence type="ECO:0000313" key="1">
    <source>
        <dbReference type="EMBL" id="WBA43182.1"/>
    </source>
</evidence>